<organism evidence="1">
    <name type="scientific">Bradyrhizobium diazoefficiens</name>
    <dbReference type="NCBI Taxonomy" id="1355477"/>
    <lineage>
        <taxon>Bacteria</taxon>
        <taxon>Pseudomonadati</taxon>
        <taxon>Pseudomonadota</taxon>
        <taxon>Alphaproteobacteria</taxon>
        <taxon>Hyphomicrobiales</taxon>
        <taxon>Nitrobacteraceae</taxon>
        <taxon>Bradyrhizobium</taxon>
    </lineage>
</organism>
<protein>
    <submittedName>
        <fullName evidence="1">Uncharacterized protein</fullName>
    </submittedName>
</protein>
<proteinExistence type="predicted"/>
<reference evidence="1" key="1">
    <citation type="submission" date="2020-05" db="EMBL/GenBank/DDBJ databases">
        <title>Complete genome sequence of Bradyrhizobium diazoefficiens XF1 isolated from soybean nodule.</title>
        <authorList>
            <person name="Noda R."/>
            <person name="Kakizaki K."/>
            <person name="Minamisawa K."/>
        </authorList>
    </citation>
    <scope>NUCLEOTIDE SEQUENCE</scope>
    <source>
        <strain evidence="1">XF1</strain>
    </source>
</reference>
<accession>A0A809XBG9</accession>
<evidence type="ECO:0000313" key="1">
    <source>
        <dbReference type="EMBL" id="BCE24153.1"/>
    </source>
</evidence>
<gene>
    <name evidence="1" type="ORF">XF1B_68340</name>
</gene>
<sequence length="162" mass="17981">MVQLALFIIEAQQERAYDFAPGSTPLSVAKTPNHAVRGADAFDLSRAFAIAGLVGKIDAFGDDTIATTTGPSEPPFGIGMISTCRREDKDLAALEMPFGEPFQRRAPFREREPRNVVGPAAKKIKREKYGRRFRGKPFDAACRWVDALQQIIERKALADWND</sequence>
<dbReference type="EMBL" id="AP023091">
    <property type="protein sequence ID" value="BCE24153.1"/>
    <property type="molecule type" value="Genomic_DNA"/>
</dbReference>
<dbReference type="AlphaFoldDB" id="A0A809XBG9"/>
<name>A0A809XBG9_9BRAD</name>